<dbReference type="InterPro" id="IPR013904">
    <property type="entry name" value="RXT2_N"/>
</dbReference>
<dbReference type="Pfam" id="PF08595">
    <property type="entry name" value="RXT2_N"/>
    <property type="match status" value="1"/>
</dbReference>
<dbReference type="GeneID" id="13397801"/>
<feature type="domain" description="Transcriptional regulatory protein RXT2 N-terminal" evidence="2">
    <location>
        <begin position="37"/>
        <end position="111"/>
    </location>
</feature>
<dbReference type="HOGENOM" id="CLU_2164555_0_0_1"/>
<dbReference type="GO" id="GO:0033698">
    <property type="term" value="C:Rpd3L complex"/>
    <property type="evidence" value="ECO:0007669"/>
    <property type="project" value="TreeGrafter"/>
</dbReference>
<dbReference type="OrthoDB" id="441210at2759"/>
<keyword evidence="4" id="KW-1185">Reference proteome</keyword>
<accession>F9XGB4</accession>
<feature type="region of interest" description="Disordered" evidence="1">
    <location>
        <begin position="21"/>
        <end position="111"/>
    </location>
</feature>
<protein>
    <recommendedName>
        <fullName evidence="2">Transcriptional regulatory protein RXT2 N-terminal domain-containing protein</fullName>
    </recommendedName>
</protein>
<dbReference type="STRING" id="336722.F9XGB4"/>
<dbReference type="PANTHER" id="PTHR28232:SF1">
    <property type="entry name" value="TRANSCRIPTIONAL REGULATORY PROTEIN RXT2"/>
    <property type="match status" value="1"/>
</dbReference>
<feature type="compositionally biased region" description="Basic residues" evidence="1">
    <location>
        <begin position="39"/>
        <end position="48"/>
    </location>
</feature>
<dbReference type="KEGG" id="ztr:MYCGRDRAFT_105290"/>
<dbReference type="InParanoid" id="F9XGB4"/>
<reference evidence="3 4" key="1">
    <citation type="journal article" date="2011" name="PLoS Genet.">
        <title>Finished genome of the fungal wheat pathogen Mycosphaerella graminicola reveals dispensome structure, chromosome plasticity, and stealth pathogenesis.</title>
        <authorList>
            <person name="Goodwin S.B."/>
            <person name="Ben M'barek S."/>
            <person name="Dhillon B."/>
            <person name="Wittenberg A.H.J."/>
            <person name="Crane C.F."/>
            <person name="Hane J.K."/>
            <person name="Foster A.J."/>
            <person name="Van der Lee T.A.J."/>
            <person name="Grimwood J."/>
            <person name="Aerts A."/>
            <person name="Antoniw J."/>
            <person name="Bailey A."/>
            <person name="Bluhm B."/>
            <person name="Bowler J."/>
            <person name="Bristow J."/>
            <person name="van der Burgt A."/>
            <person name="Canto-Canche B."/>
            <person name="Churchill A.C.L."/>
            <person name="Conde-Ferraez L."/>
            <person name="Cools H.J."/>
            <person name="Coutinho P.M."/>
            <person name="Csukai M."/>
            <person name="Dehal P."/>
            <person name="De Wit P."/>
            <person name="Donzelli B."/>
            <person name="van de Geest H.C."/>
            <person name="van Ham R.C.H.J."/>
            <person name="Hammond-Kosack K.E."/>
            <person name="Henrissat B."/>
            <person name="Kilian A."/>
            <person name="Kobayashi A.K."/>
            <person name="Koopmann E."/>
            <person name="Kourmpetis Y."/>
            <person name="Kuzniar A."/>
            <person name="Lindquist E."/>
            <person name="Lombard V."/>
            <person name="Maliepaard C."/>
            <person name="Martins N."/>
            <person name="Mehrabi R."/>
            <person name="Nap J.P.H."/>
            <person name="Ponomarenko A."/>
            <person name="Rudd J.J."/>
            <person name="Salamov A."/>
            <person name="Schmutz J."/>
            <person name="Schouten H.J."/>
            <person name="Shapiro H."/>
            <person name="Stergiopoulos I."/>
            <person name="Torriani S.F.F."/>
            <person name="Tu H."/>
            <person name="de Vries R.P."/>
            <person name="Waalwijk C."/>
            <person name="Ware S.B."/>
            <person name="Wiebenga A."/>
            <person name="Zwiers L.-H."/>
            <person name="Oliver R.P."/>
            <person name="Grigoriev I.V."/>
            <person name="Kema G.H.J."/>
        </authorList>
    </citation>
    <scope>NUCLEOTIDE SEQUENCE [LARGE SCALE GENOMIC DNA]</scope>
    <source>
        <strain evidence="4">CBS 115943 / IPO323</strain>
    </source>
</reference>
<proteinExistence type="predicted"/>
<evidence type="ECO:0000259" key="2">
    <source>
        <dbReference type="Pfam" id="PF08595"/>
    </source>
</evidence>
<feature type="compositionally biased region" description="Polar residues" evidence="1">
    <location>
        <begin position="29"/>
        <end position="38"/>
    </location>
</feature>
<feature type="non-terminal residue" evidence="3">
    <location>
        <position position="111"/>
    </location>
</feature>
<dbReference type="Proteomes" id="UP000008062">
    <property type="component" value="Chromosome 7"/>
</dbReference>
<dbReference type="eggNOG" id="ENOG502S5XA">
    <property type="taxonomic scope" value="Eukaryota"/>
</dbReference>
<dbReference type="PANTHER" id="PTHR28232">
    <property type="entry name" value="TRANSCRIPTIONAL REGULATORY PROTEIN RXT2"/>
    <property type="match status" value="1"/>
</dbReference>
<name>F9XGB4_ZYMTI</name>
<dbReference type="AlphaFoldDB" id="F9XGB4"/>
<evidence type="ECO:0000313" key="3">
    <source>
        <dbReference type="EMBL" id="EGP85760.1"/>
    </source>
</evidence>
<dbReference type="EMBL" id="CM001202">
    <property type="protein sequence ID" value="EGP85760.1"/>
    <property type="molecule type" value="Genomic_DNA"/>
</dbReference>
<dbReference type="InterPro" id="IPR039602">
    <property type="entry name" value="Rxt2"/>
</dbReference>
<dbReference type="RefSeq" id="XP_003850784.1">
    <property type="nucleotide sequence ID" value="XM_003850736.1"/>
</dbReference>
<evidence type="ECO:0000313" key="4">
    <source>
        <dbReference type="Proteomes" id="UP000008062"/>
    </source>
</evidence>
<organism evidence="3 4">
    <name type="scientific">Zymoseptoria tritici (strain CBS 115943 / IPO323)</name>
    <name type="common">Speckled leaf blotch fungus</name>
    <name type="synonym">Septoria tritici</name>
    <dbReference type="NCBI Taxonomy" id="336722"/>
    <lineage>
        <taxon>Eukaryota</taxon>
        <taxon>Fungi</taxon>
        <taxon>Dikarya</taxon>
        <taxon>Ascomycota</taxon>
        <taxon>Pezizomycotina</taxon>
        <taxon>Dothideomycetes</taxon>
        <taxon>Dothideomycetidae</taxon>
        <taxon>Mycosphaerellales</taxon>
        <taxon>Mycosphaerellaceae</taxon>
        <taxon>Zymoseptoria</taxon>
    </lineage>
</organism>
<dbReference type="GO" id="GO:0005829">
    <property type="term" value="C:cytosol"/>
    <property type="evidence" value="ECO:0007669"/>
    <property type="project" value="TreeGrafter"/>
</dbReference>
<sequence>MAQAQMMQFADTIASMKLALKRRADDSGSDSGIQQRTNRGNKLKRRAKNVQEHRLDDTGGLNWRRPVNHAGYTRKTISSNPPFFDDDGDPYSPTESDYENDRYAEPAEDDP</sequence>
<gene>
    <name evidence="3" type="ORF">MYCGRDRAFT_105290</name>
</gene>
<evidence type="ECO:0000256" key="1">
    <source>
        <dbReference type="SAM" id="MobiDB-lite"/>
    </source>
</evidence>